<dbReference type="PRINTS" id="PR00509">
    <property type="entry name" value="PGMPMM"/>
</dbReference>
<dbReference type="GO" id="GO:0005975">
    <property type="term" value="P:carbohydrate metabolic process"/>
    <property type="evidence" value="ECO:0007669"/>
    <property type="project" value="InterPro"/>
</dbReference>
<evidence type="ECO:0000259" key="10">
    <source>
        <dbReference type="Pfam" id="PF02880"/>
    </source>
</evidence>
<dbReference type="InterPro" id="IPR036900">
    <property type="entry name" value="A-D-PHexomutase_C_sf"/>
</dbReference>
<reference evidence="11" key="1">
    <citation type="submission" date="2018-05" db="EMBL/GenBank/DDBJ databases">
        <authorList>
            <person name="Lanie J.A."/>
            <person name="Ng W.-L."/>
            <person name="Kazmierczak K.M."/>
            <person name="Andrzejewski T.M."/>
            <person name="Davidsen T.M."/>
            <person name="Wayne K.J."/>
            <person name="Tettelin H."/>
            <person name="Glass J.I."/>
            <person name="Rusch D."/>
            <person name="Podicherti R."/>
            <person name="Tsui H.-C.T."/>
            <person name="Winkler M.E."/>
        </authorList>
    </citation>
    <scope>NUCLEOTIDE SEQUENCE</scope>
</reference>
<dbReference type="PANTHER" id="PTHR45745">
    <property type="entry name" value="PHOSPHOMANNOMUTASE 45A"/>
    <property type="match status" value="1"/>
</dbReference>
<dbReference type="SUPFAM" id="SSF55957">
    <property type="entry name" value="Phosphoglucomutase, C-terminal domain"/>
    <property type="match status" value="1"/>
</dbReference>
<evidence type="ECO:0000313" key="11">
    <source>
        <dbReference type="EMBL" id="SVA30570.1"/>
    </source>
</evidence>
<sequence length="473" mass="51374">MAIKFGTDGWRALIAEDYTFENVRICSQAVCEYMKARDLSVNGLIIGYDTRFGSERFATAAAEVAAANGIPVMLCDRFSPTPVVSYNLVNRECGAGIVITASHNPGEWNGFKFKPGYGGSASPEIVEELEGYLSTLEKSGEFSKMPASEAVESGLIEMINPEPSYMNHVAGMVGLQDIRNAGLNVVVDSMHGAGAGYLARLLEGGNTRVSEIRSNVNPSFPNMTQPEPIDHNLGPLKSAVGDMNGDIGIATDGDADRLGVVDEDGNYISTLHTFALICQHLIEGLGMEGALVRSITMTSMIDKLGEIHGITVLDTPVGFKYLGPVMMEENAVAAGEESGGYAFRGHIPERDGILSALMLLDMMVKTGKNPGELIVDLEEKVGPHFYNRIDLGFQEDQRERIIQNIESTEPKYIANIQVSKIDTRDGFRYVLENGSWALIRFSGTEPLVRIYAEAETTETVDALLEECRRIAGV</sequence>
<evidence type="ECO:0000259" key="8">
    <source>
        <dbReference type="Pfam" id="PF02878"/>
    </source>
</evidence>
<evidence type="ECO:0000256" key="3">
    <source>
        <dbReference type="ARBA" id="ARBA00022553"/>
    </source>
</evidence>
<accession>A0A381UR72</accession>
<dbReference type="Gene3D" id="3.30.310.50">
    <property type="entry name" value="Alpha-D-phosphohexomutase, C-terminal domain"/>
    <property type="match status" value="1"/>
</dbReference>
<evidence type="ECO:0008006" key="12">
    <source>
        <dbReference type="Google" id="ProtNLM"/>
    </source>
</evidence>
<dbReference type="InterPro" id="IPR016066">
    <property type="entry name" value="A-D-PHexomutase_CS"/>
</dbReference>
<dbReference type="GO" id="GO:0006166">
    <property type="term" value="P:purine ribonucleoside salvage"/>
    <property type="evidence" value="ECO:0007669"/>
    <property type="project" value="TreeGrafter"/>
</dbReference>
<evidence type="ECO:0000256" key="6">
    <source>
        <dbReference type="ARBA" id="ARBA00023235"/>
    </source>
</evidence>
<dbReference type="Pfam" id="PF02880">
    <property type="entry name" value="PGM_PMM_III"/>
    <property type="match status" value="1"/>
</dbReference>
<proteinExistence type="inferred from homology"/>
<name>A0A381UR72_9ZZZZ</name>
<dbReference type="InterPro" id="IPR016055">
    <property type="entry name" value="A-D-PHexomutase_a/b/a-I/II/III"/>
</dbReference>
<feature type="domain" description="Alpha-D-phosphohexomutase alpha/beta/alpha" evidence="8">
    <location>
        <begin position="3"/>
        <end position="135"/>
    </location>
</feature>
<dbReference type="InterPro" id="IPR005844">
    <property type="entry name" value="A-D-PHexomutase_a/b/a-I"/>
</dbReference>
<dbReference type="Pfam" id="PF02879">
    <property type="entry name" value="PGM_PMM_II"/>
    <property type="match status" value="1"/>
</dbReference>
<dbReference type="Gene3D" id="3.40.120.10">
    <property type="entry name" value="Alpha-D-Glucose-1,6-Bisphosphate, subunit A, domain 3"/>
    <property type="match status" value="3"/>
</dbReference>
<evidence type="ECO:0000256" key="4">
    <source>
        <dbReference type="ARBA" id="ARBA00022723"/>
    </source>
</evidence>
<dbReference type="CDD" id="cd05800">
    <property type="entry name" value="PGM_like2"/>
    <property type="match status" value="1"/>
</dbReference>
<dbReference type="Pfam" id="PF02878">
    <property type="entry name" value="PGM_PMM_I"/>
    <property type="match status" value="1"/>
</dbReference>
<evidence type="ECO:0000256" key="2">
    <source>
        <dbReference type="ARBA" id="ARBA00010231"/>
    </source>
</evidence>
<dbReference type="PROSITE" id="PS00710">
    <property type="entry name" value="PGM_PMM"/>
    <property type="match status" value="1"/>
</dbReference>
<keyword evidence="6" id="KW-0413">Isomerase</keyword>
<keyword evidence="5" id="KW-0460">Magnesium</keyword>
<dbReference type="InterPro" id="IPR005841">
    <property type="entry name" value="Alpha-D-phosphohexomutase_SF"/>
</dbReference>
<feature type="domain" description="Alpha-D-phosphohexomutase alpha/beta/alpha" evidence="9">
    <location>
        <begin position="164"/>
        <end position="265"/>
    </location>
</feature>
<feature type="domain" description="Alpha-D-phosphohexomutase alpha/beta/alpha" evidence="10">
    <location>
        <begin position="272"/>
        <end position="377"/>
    </location>
</feature>
<keyword evidence="4" id="KW-0479">Metal-binding</keyword>
<evidence type="ECO:0000256" key="1">
    <source>
        <dbReference type="ARBA" id="ARBA00001946"/>
    </source>
</evidence>
<feature type="domain" description="Alpha-D-phosphohexomutase C-terminal" evidence="7">
    <location>
        <begin position="407"/>
        <end position="468"/>
    </location>
</feature>
<comment type="cofactor">
    <cofactor evidence="1">
        <name>Mg(2+)</name>
        <dbReference type="ChEBI" id="CHEBI:18420"/>
    </cofactor>
</comment>
<organism evidence="11">
    <name type="scientific">marine metagenome</name>
    <dbReference type="NCBI Taxonomy" id="408172"/>
    <lineage>
        <taxon>unclassified sequences</taxon>
        <taxon>metagenomes</taxon>
        <taxon>ecological metagenomes</taxon>
    </lineage>
</organism>
<dbReference type="InterPro" id="IPR005843">
    <property type="entry name" value="A-D-PHexomutase_C"/>
</dbReference>
<dbReference type="InterPro" id="IPR005845">
    <property type="entry name" value="A-D-PHexomutase_a/b/a-II"/>
</dbReference>
<evidence type="ECO:0000259" key="7">
    <source>
        <dbReference type="Pfam" id="PF00408"/>
    </source>
</evidence>
<dbReference type="AlphaFoldDB" id="A0A381UR72"/>
<dbReference type="SUPFAM" id="SSF53738">
    <property type="entry name" value="Phosphoglucomutase, first 3 domains"/>
    <property type="match status" value="2"/>
</dbReference>
<dbReference type="InterPro" id="IPR005846">
    <property type="entry name" value="A-D-PHexomutase_a/b/a-III"/>
</dbReference>
<comment type="similarity">
    <text evidence="2">Belongs to the phosphohexose mutase family.</text>
</comment>
<dbReference type="GO" id="GO:0008973">
    <property type="term" value="F:phosphopentomutase activity"/>
    <property type="evidence" value="ECO:0007669"/>
    <property type="project" value="TreeGrafter"/>
</dbReference>
<dbReference type="PANTHER" id="PTHR45745:SF1">
    <property type="entry name" value="PHOSPHOGLUCOMUTASE 2B-RELATED"/>
    <property type="match status" value="1"/>
</dbReference>
<protein>
    <recommendedName>
        <fullName evidence="12">Phosphomannomutase</fullName>
    </recommendedName>
</protein>
<keyword evidence="3" id="KW-0597">Phosphoprotein</keyword>
<evidence type="ECO:0000259" key="9">
    <source>
        <dbReference type="Pfam" id="PF02879"/>
    </source>
</evidence>
<gene>
    <name evidence="11" type="ORF">METZ01_LOCUS83424</name>
</gene>
<dbReference type="GO" id="GO:0000287">
    <property type="term" value="F:magnesium ion binding"/>
    <property type="evidence" value="ECO:0007669"/>
    <property type="project" value="InterPro"/>
</dbReference>
<dbReference type="Pfam" id="PF00408">
    <property type="entry name" value="PGM_PMM_IV"/>
    <property type="match status" value="1"/>
</dbReference>
<dbReference type="EMBL" id="UINC01006948">
    <property type="protein sequence ID" value="SVA30570.1"/>
    <property type="molecule type" value="Genomic_DNA"/>
</dbReference>
<evidence type="ECO:0000256" key="5">
    <source>
        <dbReference type="ARBA" id="ARBA00022842"/>
    </source>
</evidence>